<comment type="catalytic activity">
    <reaction evidence="8">
        <text>L-threonyl-[protein] + ATP = O-phospho-L-threonyl-[protein] + ADP + H(+)</text>
        <dbReference type="Rhea" id="RHEA:46608"/>
        <dbReference type="Rhea" id="RHEA-COMP:11060"/>
        <dbReference type="Rhea" id="RHEA-COMP:11605"/>
        <dbReference type="ChEBI" id="CHEBI:15378"/>
        <dbReference type="ChEBI" id="CHEBI:30013"/>
        <dbReference type="ChEBI" id="CHEBI:30616"/>
        <dbReference type="ChEBI" id="CHEBI:61977"/>
        <dbReference type="ChEBI" id="CHEBI:456216"/>
        <dbReference type="EC" id="2.7.11.1"/>
    </reaction>
</comment>
<evidence type="ECO:0000256" key="1">
    <source>
        <dbReference type="ARBA" id="ARBA00012513"/>
    </source>
</evidence>
<dbReference type="InterPro" id="IPR017441">
    <property type="entry name" value="Protein_kinase_ATP_BS"/>
</dbReference>
<dbReference type="InterPro" id="IPR045270">
    <property type="entry name" value="STKc_AGC"/>
</dbReference>
<comment type="catalytic activity">
    <reaction evidence="9">
        <text>L-seryl-[protein] + ATP = O-phospho-L-seryl-[protein] + ADP + H(+)</text>
        <dbReference type="Rhea" id="RHEA:17989"/>
        <dbReference type="Rhea" id="RHEA-COMP:9863"/>
        <dbReference type="Rhea" id="RHEA-COMP:11604"/>
        <dbReference type="ChEBI" id="CHEBI:15378"/>
        <dbReference type="ChEBI" id="CHEBI:29999"/>
        <dbReference type="ChEBI" id="CHEBI:30616"/>
        <dbReference type="ChEBI" id="CHEBI:83421"/>
        <dbReference type="ChEBI" id="CHEBI:456216"/>
        <dbReference type="EC" id="2.7.11.1"/>
    </reaction>
</comment>
<comment type="similarity">
    <text evidence="11">Belongs to the protein kinase superfamily.</text>
</comment>
<dbReference type="InterPro" id="IPR000719">
    <property type="entry name" value="Prot_kinase_dom"/>
</dbReference>
<feature type="domain" description="Protein kinase" evidence="12">
    <location>
        <begin position="1"/>
        <end position="267"/>
    </location>
</feature>
<evidence type="ECO:0000313" key="13">
    <source>
        <dbReference type="EMBL" id="GFH26633.1"/>
    </source>
</evidence>
<dbReference type="EMBL" id="BLLF01003185">
    <property type="protein sequence ID" value="GFH26633.1"/>
    <property type="molecule type" value="Genomic_DNA"/>
</dbReference>
<dbReference type="SUPFAM" id="SSF56112">
    <property type="entry name" value="Protein kinase-like (PK-like)"/>
    <property type="match status" value="1"/>
</dbReference>
<evidence type="ECO:0000256" key="6">
    <source>
        <dbReference type="ARBA" id="ARBA00022777"/>
    </source>
</evidence>
<proteinExistence type="inferred from homology"/>
<organism evidence="13 14">
    <name type="scientific">Haematococcus lacustris</name>
    <name type="common">Green alga</name>
    <name type="synonym">Haematococcus pluvialis</name>
    <dbReference type="NCBI Taxonomy" id="44745"/>
    <lineage>
        <taxon>Eukaryota</taxon>
        <taxon>Viridiplantae</taxon>
        <taxon>Chlorophyta</taxon>
        <taxon>core chlorophytes</taxon>
        <taxon>Chlorophyceae</taxon>
        <taxon>CS clade</taxon>
        <taxon>Chlamydomonadales</taxon>
        <taxon>Haematococcaceae</taxon>
        <taxon>Haematococcus</taxon>
    </lineage>
</organism>
<dbReference type="GO" id="GO:0005524">
    <property type="term" value="F:ATP binding"/>
    <property type="evidence" value="ECO:0007669"/>
    <property type="project" value="UniProtKB-UniRule"/>
</dbReference>
<name>A0A699ZVD9_HAELA</name>
<dbReference type="EC" id="2.7.11.1" evidence="1"/>
<feature type="non-terminal residue" evidence="13">
    <location>
        <position position="1"/>
    </location>
</feature>
<accession>A0A699ZVD9</accession>
<dbReference type="Gene3D" id="1.10.510.10">
    <property type="entry name" value="Transferase(Phosphotransferase) domain 1"/>
    <property type="match status" value="1"/>
</dbReference>
<feature type="non-terminal residue" evidence="13">
    <location>
        <position position="316"/>
    </location>
</feature>
<keyword evidence="2 11" id="KW-0723">Serine/threonine-protein kinase</keyword>
<dbReference type="PANTHER" id="PTHR24353">
    <property type="entry name" value="CYCLIC NUCLEOTIDE-DEPENDENT PROTEIN KINASE"/>
    <property type="match status" value="1"/>
</dbReference>
<dbReference type="PROSITE" id="PS00107">
    <property type="entry name" value="PROTEIN_KINASE_ATP"/>
    <property type="match status" value="1"/>
</dbReference>
<dbReference type="GO" id="GO:0004691">
    <property type="term" value="F:cAMP-dependent protein kinase activity"/>
    <property type="evidence" value="ECO:0007669"/>
    <property type="project" value="TreeGrafter"/>
</dbReference>
<dbReference type="InterPro" id="IPR008271">
    <property type="entry name" value="Ser/Thr_kinase_AS"/>
</dbReference>
<keyword evidence="4" id="KW-0808">Transferase</keyword>
<evidence type="ECO:0000256" key="10">
    <source>
        <dbReference type="PROSITE-ProRule" id="PRU10141"/>
    </source>
</evidence>
<evidence type="ECO:0000256" key="9">
    <source>
        <dbReference type="ARBA" id="ARBA00048679"/>
    </source>
</evidence>
<evidence type="ECO:0000256" key="4">
    <source>
        <dbReference type="ARBA" id="ARBA00022679"/>
    </source>
</evidence>
<dbReference type="GO" id="GO:0007010">
    <property type="term" value="P:cytoskeleton organization"/>
    <property type="evidence" value="ECO:0007669"/>
    <property type="project" value="UniProtKB-ARBA"/>
</dbReference>
<dbReference type="FunFam" id="1.10.510.10:FF:000024">
    <property type="entry name" value="Probable serine/threonine-protein kinase cot-1"/>
    <property type="match status" value="1"/>
</dbReference>
<evidence type="ECO:0000256" key="8">
    <source>
        <dbReference type="ARBA" id="ARBA00047899"/>
    </source>
</evidence>
<protein>
    <recommendedName>
        <fullName evidence="1">non-specific serine/threonine protein kinase</fullName>
        <ecNumber evidence="1">2.7.11.1</ecNumber>
    </recommendedName>
</protein>
<dbReference type="Pfam" id="PF00069">
    <property type="entry name" value="Pkinase"/>
    <property type="match status" value="1"/>
</dbReference>
<sequence length="316" mass="34673">MGRIIGSGSFGRVHIVRHLETDGIFVIKTISKAACIKEGHVRHVLDEKSLLAVATQTGHPFIVGLRGTFQDSRCLYLVMDYVAGGDMFAFLRDLPKRIGRTMPEEHARFYAAQLVLALEHLHQSGIAYRDLKPENVLMGMDGYLQLADFGFAKAVGQNGSTRSFCGTPDYLAPEVVLQQSHGLAVDWWALGCVIYELLSGFPPFYGHQNSSNTYRLVNMRAQGAALAFPPAWSGMVRDLLNGLLQPDPCKRYGVAGGTAALKAHPWFQVLEESLLVLGEVESLMRDALHLPPDADLSRQGEAVMAQVPLPLLTAME</sequence>
<dbReference type="AlphaFoldDB" id="A0A699ZVD9"/>
<evidence type="ECO:0000256" key="7">
    <source>
        <dbReference type="ARBA" id="ARBA00022840"/>
    </source>
</evidence>
<evidence type="ECO:0000313" key="14">
    <source>
        <dbReference type="Proteomes" id="UP000485058"/>
    </source>
</evidence>
<keyword evidence="3" id="KW-0597">Phosphoprotein</keyword>
<evidence type="ECO:0000256" key="2">
    <source>
        <dbReference type="ARBA" id="ARBA00022527"/>
    </source>
</evidence>
<keyword evidence="6" id="KW-0418">Kinase</keyword>
<evidence type="ECO:0000256" key="11">
    <source>
        <dbReference type="RuleBase" id="RU000304"/>
    </source>
</evidence>
<dbReference type="Gene3D" id="3.30.200.20">
    <property type="entry name" value="Phosphorylase Kinase, domain 1"/>
    <property type="match status" value="1"/>
</dbReference>
<dbReference type="PROSITE" id="PS50011">
    <property type="entry name" value="PROTEIN_KINASE_DOM"/>
    <property type="match status" value="1"/>
</dbReference>
<keyword evidence="14" id="KW-1185">Reference proteome</keyword>
<dbReference type="SMART" id="SM00220">
    <property type="entry name" value="S_TKc"/>
    <property type="match status" value="1"/>
</dbReference>
<keyword evidence="5 10" id="KW-0547">Nucleotide-binding</keyword>
<dbReference type="PANTHER" id="PTHR24353:SF37">
    <property type="entry name" value="CAMP-DEPENDENT PROTEIN KINASE CATALYTIC SUBUNIT PRKX"/>
    <property type="match status" value="1"/>
</dbReference>
<dbReference type="CDD" id="cd05123">
    <property type="entry name" value="STKc_AGC"/>
    <property type="match status" value="1"/>
</dbReference>
<feature type="binding site" evidence="10">
    <location>
        <position position="28"/>
    </location>
    <ligand>
        <name>ATP</name>
        <dbReference type="ChEBI" id="CHEBI:30616"/>
    </ligand>
</feature>
<dbReference type="InterPro" id="IPR011009">
    <property type="entry name" value="Kinase-like_dom_sf"/>
</dbReference>
<dbReference type="PROSITE" id="PS00108">
    <property type="entry name" value="PROTEIN_KINASE_ST"/>
    <property type="match status" value="1"/>
</dbReference>
<evidence type="ECO:0000256" key="3">
    <source>
        <dbReference type="ARBA" id="ARBA00022553"/>
    </source>
</evidence>
<gene>
    <name evidence="13" type="ORF">HaLaN_24811</name>
</gene>
<dbReference type="Proteomes" id="UP000485058">
    <property type="component" value="Unassembled WGS sequence"/>
</dbReference>
<comment type="caution">
    <text evidence="13">The sequence shown here is derived from an EMBL/GenBank/DDBJ whole genome shotgun (WGS) entry which is preliminary data.</text>
</comment>
<dbReference type="GO" id="GO:0005952">
    <property type="term" value="C:cAMP-dependent protein kinase complex"/>
    <property type="evidence" value="ECO:0007669"/>
    <property type="project" value="TreeGrafter"/>
</dbReference>
<keyword evidence="7 10" id="KW-0067">ATP-binding</keyword>
<reference evidence="13 14" key="1">
    <citation type="submission" date="2020-02" db="EMBL/GenBank/DDBJ databases">
        <title>Draft genome sequence of Haematococcus lacustris strain NIES-144.</title>
        <authorList>
            <person name="Morimoto D."/>
            <person name="Nakagawa S."/>
            <person name="Yoshida T."/>
            <person name="Sawayama S."/>
        </authorList>
    </citation>
    <scope>NUCLEOTIDE SEQUENCE [LARGE SCALE GENOMIC DNA]</scope>
    <source>
        <strain evidence="13 14">NIES-144</strain>
    </source>
</reference>
<evidence type="ECO:0000259" key="12">
    <source>
        <dbReference type="PROSITE" id="PS50011"/>
    </source>
</evidence>
<evidence type="ECO:0000256" key="5">
    <source>
        <dbReference type="ARBA" id="ARBA00022741"/>
    </source>
</evidence>